<protein>
    <submittedName>
        <fullName evidence="1">Uncharacterized protein</fullName>
    </submittedName>
</protein>
<accession>A0A2V3PM76</accession>
<sequence>MNEKECPICNEYMEYTRIKDADAGEMLITVAGYYCPYCLCHELTIINISK</sequence>
<dbReference type="EMBL" id="QICL01000025">
    <property type="protein sequence ID" value="PXV61198.1"/>
    <property type="molecule type" value="Genomic_DNA"/>
</dbReference>
<gene>
    <name evidence="1" type="ORF">CLV62_12531</name>
</gene>
<keyword evidence="2" id="KW-1185">Reference proteome</keyword>
<dbReference type="RefSeq" id="WP_170120079.1">
    <property type="nucleotide sequence ID" value="NZ_QICL01000025.1"/>
</dbReference>
<comment type="caution">
    <text evidence="1">The sequence shown here is derived from an EMBL/GenBank/DDBJ whole genome shotgun (WGS) entry which is preliminary data.</text>
</comment>
<name>A0A2V3PM76_9BACT</name>
<dbReference type="AlphaFoldDB" id="A0A2V3PM76"/>
<proteinExistence type="predicted"/>
<evidence type="ECO:0000313" key="1">
    <source>
        <dbReference type="EMBL" id="PXV61198.1"/>
    </source>
</evidence>
<reference evidence="1 2" key="1">
    <citation type="submission" date="2018-03" db="EMBL/GenBank/DDBJ databases">
        <title>Genomic Encyclopedia of Archaeal and Bacterial Type Strains, Phase II (KMG-II): from individual species to whole genera.</title>
        <authorList>
            <person name="Goeker M."/>
        </authorList>
    </citation>
    <scope>NUCLEOTIDE SEQUENCE [LARGE SCALE GENOMIC DNA]</scope>
    <source>
        <strain evidence="1 2">DSM 100214</strain>
    </source>
</reference>
<dbReference type="Proteomes" id="UP000247973">
    <property type="component" value="Unassembled WGS sequence"/>
</dbReference>
<organism evidence="1 2">
    <name type="scientific">Dysgonomonas alginatilytica</name>
    <dbReference type="NCBI Taxonomy" id="1605892"/>
    <lineage>
        <taxon>Bacteria</taxon>
        <taxon>Pseudomonadati</taxon>
        <taxon>Bacteroidota</taxon>
        <taxon>Bacteroidia</taxon>
        <taxon>Bacteroidales</taxon>
        <taxon>Dysgonomonadaceae</taxon>
        <taxon>Dysgonomonas</taxon>
    </lineage>
</organism>
<evidence type="ECO:0000313" key="2">
    <source>
        <dbReference type="Proteomes" id="UP000247973"/>
    </source>
</evidence>